<organism evidence="1 2">
    <name type="scientific">Hyalella azteca</name>
    <name type="common">Amphipod</name>
    <dbReference type="NCBI Taxonomy" id="294128"/>
    <lineage>
        <taxon>Eukaryota</taxon>
        <taxon>Metazoa</taxon>
        <taxon>Ecdysozoa</taxon>
        <taxon>Arthropoda</taxon>
        <taxon>Crustacea</taxon>
        <taxon>Multicrustacea</taxon>
        <taxon>Malacostraca</taxon>
        <taxon>Eumalacostraca</taxon>
        <taxon>Peracarida</taxon>
        <taxon>Amphipoda</taxon>
        <taxon>Senticaudata</taxon>
        <taxon>Talitrida</taxon>
        <taxon>Talitroidea</taxon>
        <taxon>Hyalellidae</taxon>
        <taxon>Hyalella</taxon>
    </lineage>
</organism>
<evidence type="ECO:0000313" key="1">
    <source>
        <dbReference type="Proteomes" id="UP000694843"/>
    </source>
</evidence>
<dbReference type="RefSeq" id="XP_047739652.1">
    <property type="nucleotide sequence ID" value="XM_047883696.1"/>
</dbReference>
<evidence type="ECO:0000313" key="2">
    <source>
        <dbReference type="RefSeq" id="XP_047739652.1"/>
    </source>
</evidence>
<accession>A0A979FTE2</accession>
<dbReference type="GeneID" id="125178890"/>
<name>A0A979FTE2_HYAAZ</name>
<protein>
    <submittedName>
        <fullName evidence="2">Uncharacterized protein LOC125178890</fullName>
    </submittedName>
</protein>
<reference evidence="2" key="1">
    <citation type="submission" date="2025-08" db="UniProtKB">
        <authorList>
            <consortium name="RefSeq"/>
        </authorList>
    </citation>
    <scope>IDENTIFICATION</scope>
    <source>
        <tissue evidence="2">Whole organism</tissue>
    </source>
</reference>
<dbReference type="Proteomes" id="UP000694843">
    <property type="component" value="Unplaced"/>
</dbReference>
<dbReference type="KEGG" id="hazt:125178890"/>
<gene>
    <name evidence="2" type="primary">LOC125178890</name>
</gene>
<sequence length="320" mass="36141">MCTNFACVEFLTMSAFREKFKHEANSAALHPGLEWSAQHLAGILFPRLHAMKQDSLNGTLALFQPQSPSSRRTLEKCSCFINKISSDKGKSEAGYLKCFNDVFEFIEDLDDICPLHPRPADSLPCVFLQEAENLDGIRSLRCMSRRSGLCLIEPCSAEAFRGILRHLIDENKRCHLLTETDLKFLAQQQEKIEDQMDCRICLSQETDVPSLEAKNSQFSSESYRNHDVRGRTVVVDGCRMLLDEAFQRCFGRDGSLLYVRADWLADNDTLRMFATYCNSFAINSRYVNTEVLGPLAGLLGQKLECHLAPLFSIEFAGNSI</sequence>
<keyword evidence="1" id="KW-1185">Reference proteome</keyword>
<dbReference type="AlphaFoldDB" id="A0A979FTE2"/>
<proteinExistence type="predicted"/>